<organism evidence="3 4">
    <name type="scientific">Trema orientale</name>
    <name type="common">Charcoal tree</name>
    <name type="synonym">Celtis orientalis</name>
    <dbReference type="NCBI Taxonomy" id="63057"/>
    <lineage>
        <taxon>Eukaryota</taxon>
        <taxon>Viridiplantae</taxon>
        <taxon>Streptophyta</taxon>
        <taxon>Embryophyta</taxon>
        <taxon>Tracheophyta</taxon>
        <taxon>Spermatophyta</taxon>
        <taxon>Magnoliopsida</taxon>
        <taxon>eudicotyledons</taxon>
        <taxon>Gunneridae</taxon>
        <taxon>Pentapetalae</taxon>
        <taxon>rosids</taxon>
        <taxon>fabids</taxon>
        <taxon>Rosales</taxon>
        <taxon>Cannabaceae</taxon>
        <taxon>Trema</taxon>
    </lineage>
</organism>
<dbReference type="STRING" id="63057.A0A2P5FKI7"/>
<evidence type="ECO:0000313" key="3">
    <source>
        <dbReference type="EMBL" id="PON98301.1"/>
    </source>
</evidence>
<feature type="region of interest" description="Disordered" evidence="1">
    <location>
        <begin position="102"/>
        <end position="122"/>
    </location>
</feature>
<keyword evidence="2" id="KW-0732">Signal</keyword>
<accession>A0A2P5FKI7</accession>
<comment type="caution">
    <text evidence="3">The sequence shown here is derived from an EMBL/GenBank/DDBJ whole genome shotgun (WGS) entry which is preliminary data.</text>
</comment>
<protein>
    <submittedName>
        <fullName evidence="3">Hydroxyproline-rich glycoprotein family protein</fullName>
    </submittedName>
</protein>
<sequence length="122" mass="12840">MAFPKCFVIALLVTTLSFLSTDVGTAARHLLQTAPSNVPALPNFPIPMLPLPPLTTIPSLQQPNFPPLPTLPQPSIPNLPKATLPPLPDISIPRNIPSIPGISMPMPSLSPPPFTIGSTSTP</sequence>
<dbReference type="OrthoDB" id="1746170at2759"/>
<feature type="region of interest" description="Disordered" evidence="1">
    <location>
        <begin position="62"/>
        <end position="83"/>
    </location>
</feature>
<feature type="compositionally biased region" description="Pro residues" evidence="1">
    <location>
        <begin position="64"/>
        <end position="83"/>
    </location>
</feature>
<evidence type="ECO:0000256" key="2">
    <source>
        <dbReference type="SAM" id="SignalP"/>
    </source>
</evidence>
<feature type="chain" id="PRO_5015185788" evidence="2">
    <location>
        <begin position="27"/>
        <end position="122"/>
    </location>
</feature>
<proteinExistence type="predicted"/>
<feature type="signal peptide" evidence="2">
    <location>
        <begin position="1"/>
        <end position="26"/>
    </location>
</feature>
<dbReference type="PANTHER" id="PTHR48216:SF1">
    <property type="match status" value="1"/>
</dbReference>
<gene>
    <name evidence="3" type="ORF">TorRG33x02_058760</name>
</gene>
<dbReference type="EMBL" id="JXTC01000025">
    <property type="protein sequence ID" value="PON98301.1"/>
    <property type="molecule type" value="Genomic_DNA"/>
</dbReference>
<evidence type="ECO:0000256" key="1">
    <source>
        <dbReference type="SAM" id="MobiDB-lite"/>
    </source>
</evidence>
<dbReference type="Proteomes" id="UP000237000">
    <property type="component" value="Unassembled WGS sequence"/>
</dbReference>
<keyword evidence="4" id="KW-1185">Reference proteome</keyword>
<evidence type="ECO:0000313" key="4">
    <source>
        <dbReference type="Proteomes" id="UP000237000"/>
    </source>
</evidence>
<name>A0A2P5FKI7_TREOI</name>
<dbReference type="AlphaFoldDB" id="A0A2P5FKI7"/>
<reference evidence="4" key="1">
    <citation type="submission" date="2016-06" db="EMBL/GenBank/DDBJ databases">
        <title>Parallel loss of symbiosis genes in relatives of nitrogen-fixing non-legume Parasponia.</title>
        <authorList>
            <person name="Van Velzen R."/>
            <person name="Holmer R."/>
            <person name="Bu F."/>
            <person name="Rutten L."/>
            <person name="Van Zeijl A."/>
            <person name="Liu W."/>
            <person name="Santuari L."/>
            <person name="Cao Q."/>
            <person name="Sharma T."/>
            <person name="Shen D."/>
            <person name="Roswanjaya Y."/>
            <person name="Wardhani T."/>
            <person name="Kalhor M.S."/>
            <person name="Jansen J."/>
            <person name="Van den Hoogen J."/>
            <person name="Gungor B."/>
            <person name="Hartog M."/>
            <person name="Hontelez J."/>
            <person name="Verver J."/>
            <person name="Yang W.-C."/>
            <person name="Schijlen E."/>
            <person name="Repin R."/>
            <person name="Schilthuizen M."/>
            <person name="Schranz E."/>
            <person name="Heidstra R."/>
            <person name="Miyata K."/>
            <person name="Fedorova E."/>
            <person name="Kohlen W."/>
            <person name="Bisseling T."/>
            <person name="Smit S."/>
            <person name="Geurts R."/>
        </authorList>
    </citation>
    <scope>NUCLEOTIDE SEQUENCE [LARGE SCALE GENOMIC DNA]</scope>
    <source>
        <strain evidence="4">cv. RG33-2</strain>
    </source>
</reference>
<dbReference type="InParanoid" id="A0A2P5FKI7"/>
<dbReference type="PANTHER" id="PTHR48216">
    <property type="match status" value="1"/>
</dbReference>